<feature type="region of interest" description="Disordered" evidence="1">
    <location>
        <begin position="1"/>
        <end position="47"/>
    </location>
</feature>
<accession>A0A2P6MWH0</accession>
<dbReference type="Proteomes" id="UP000241769">
    <property type="component" value="Unassembled WGS sequence"/>
</dbReference>
<evidence type="ECO:0000256" key="1">
    <source>
        <dbReference type="SAM" id="MobiDB-lite"/>
    </source>
</evidence>
<evidence type="ECO:0000313" key="3">
    <source>
        <dbReference type="Proteomes" id="UP000241769"/>
    </source>
</evidence>
<evidence type="ECO:0000313" key="2">
    <source>
        <dbReference type="EMBL" id="PRP76072.1"/>
    </source>
</evidence>
<protein>
    <submittedName>
        <fullName evidence="2">Uncharacterized protein</fullName>
    </submittedName>
</protein>
<feature type="compositionally biased region" description="Polar residues" evidence="1">
    <location>
        <begin position="33"/>
        <end position="46"/>
    </location>
</feature>
<gene>
    <name evidence="2" type="ORF">PROFUN_01788</name>
</gene>
<dbReference type="AlphaFoldDB" id="A0A2P6MWH0"/>
<sequence length="188" mass="21818">MEFKLTSDLDTDQQSANTTRPPGQHNRDEGERLTTTQQDSNATSLGPRQMGEIYHWDQDKETGESDVTDVVILRVICKTTYLLSDQLLDLCTDSNCCAQHLTSLMNWKTRRNLREISATKKHIQCTFIERELLGFLWFEIILYKQRLIELFGSYVVTIHHTNGICHGSQKRCIWCVRYFDLTHGGLYL</sequence>
<dbReference type="EMBL" id="MDYQ01000353">
    <property type="protein sequence ID" value="PRP76072.1"/>
    <property type="molecule type" value="Genomic_DNA"/>
</dbReference>
<feature type="compositionally biased region" description="Polar residues" evidence="1">
    <location>
        <begin position="12"/>
        <end position="21"/>
    </location>
</feature>
<keyword evidence="3" id="KW-1185">Reference proteome</keyword>
<name>A0A2P6MWH0_9EUKA</name>
<organism evidence="2 3">
    <name type="scientific">Planoprotostelium fungivorum</name>
    <dbReference type="NCBI Taxonomy" id="1890364"/>
    <lineage>
        <taxon>Eukaryota</taxon>
        <taxon>Amoebozoa</taxon>
        <taxon>Evosea</taxon>
        <taxon>Variosea</taxon>
        <taxon>Cavosteliida</taxon>
        <taxon>Cavosteliaceae</taxon>
        <taxon>Planoprotostelium</taxon>
    </lineage>
</organism>
<dbReference type="InParanoid" id="A0A2P6MWH0"/>
<reference evidence="2 3" key="1">
    <citation type="journal article" date="2018" name="Genome Biol. Evol.">
        <title>Multiple Roots of Fruiting Body Formation in Amoebozoa.</title>
        <authorList>
            <person name="Hillmann F."/>
            <person name="Forbes G."/>
            <person name="Novohradska S."/>
            <person name="Ferling I."/>
            <person name="Riege K."/>
            <person name="Groth M."/>
            <person name="Westermann M."/>
            <person name="Marz M."/>
            <person name="Spaller T."/>
            <person name="Winckler T."/>
            <person name="Schaap P."/>
            <person name="Glockner G."/>
        </authorList>
    </citation>
    <scope>NUCLEOTIDE SEQUENCE [LARGE SCALE GENOMIC DNA]</scope>
    <source>
        <strain evidence="2 3">Jena</strain>
    </source>
</reference>
<proteinExistence type="predicted"/>
<comment type="caution">
    <text evidence="2">The sequence shown here is derived from an EMBL/GenBank/DDBJ whole genome shotgun (WGS) entry which is preliminary data.</text>
</comment>